<sequence>MRSRLNRHWALSIAGRMTIWYTLSAFALILIATGVLYWGLVSSLAQEDARTLDDNLNNMRLLLAGSPSPDIELIRRSQDSAWKSGQTPQFYFRILDENARTLVETPGIPAALPTPTATQLARFPLLATADRHAVLSRFSDRFEVLSARLASATPNTPARFIEVAMMRDNDQDLLARYRERLGLVLGLSLILCSLAGYVIARFGTRPIHRISRSAEHIRSTTLHERIDTVGLPAELLGMAQTFNSMLDRLQEAFARVSQFSDDVAHELRTPINNLRGEIEVVLSKARSDDEYRETLGSGLEECARISRVIQSLLFLARTENTIEPLPREPVDVGHALHTVQEFYEAAASEAAIALRVDATPDLWAPLNRTLFQQAIGNLVSNAIAHTPRGGSVQMAACMKADQLQVIVADTGGGIASEHLPHVFKRFYRADPARSSAEHRVGLGLAVVKRIVERHNGRIDIESLPARGTQVTVRLPFAD</sequence>
<evidence type="ECO:0000256" key="4">
    <source>
        <dbReference type="ARBA" id="ARBA00022519"/>
    </source>
</evidence>
<dbReference type="Gene3D" id="3.30.565.10">
    <property type="entry name" value="Histidine kinase-like ATPase, C-terminal domain"/>
    <property type="match status" value="1"/>
</dbReference>
<dbReference type="InterPro" id="IPR036097">
    <property type="entry name" value="HisK_dim/P_sf"/>
</dbReference>
<dbReference type="InterPro" id="IPR004358">
    <property type="entry name" value="Sig_transdc_His_kin-like_C"/>
</dbReference>
<dbReference type="InterPro" id="IPR006290">
    <property type="entry name" value="CztS_silS_copS"/>
</dbReference>
<evidence type="ECO:0000256" key="7">
    <source>
        <dbReference type="ARBA" id="ARBA00022692"/>
    </source>
</evidence>
<feature type="domain" description="Histidine kinase" evidence="15">
    <location>
        <begin position="262"/>
        <end position="478"/>
    </location>
</feature>
<feature type="domain" description="HAMP" evidence="16">
    <location>
        <begin position="201"/>
        <end position="254"/>
    </location>
</feature>
<name>A0AB74UYV8_9GAMM</name>
<dbReference type="PRINTS" id="PR00344">
    <property type="entry name" value="BCTRLSENSOR"/>
</dbReference>
<keyword evidence="4 14" id="KW-0997">Cell inner membrane</keyword>
<dbReference type="Gene3D" id="6.10.340.10">
    <property type="match status" value="1"/>
</dbReference>
<comment type="function">
    <text evidence="14">Member of a two-component regulatory system.</text>
</comment>
<evidence type="ECO:0000256" key="9">
    <source>
        <dbReference type="ARBA" id="ARBA00022777"/>
    </source>
</evidence>
<keyword evidence="8 14" id="KW-0547">Nucleotide-binding</keyword>
<dbReference type="InterPro" id="IPR050428">
    <property type="entry name" value="TCS_sensor_his_kinase"/>
</dbReference>
<keyword evidence="3 14" id="KW-1003">Cell membrane</keyword>
<dbReference type="InterPro" id="IPR003661">
    <property type="entry name" value="HisK_dim/P_dom"/>
</dbReference>
<dbReference type="AlphaFoldDB" id="A0AB74UYV8"/>
<keyword evidence="12 14" id="KW-0902">Two-component regulatory system</keyword>
<evidence type="ECO:0000256" key="10">
    <source>
        <dbReference type="ARBA" id="ARBA00022840"/>
    </source>
</evidence>
<dbReference type="PROSITE" id="PS50885">
    <property type="entry name" value="HAMP"/>
    <property type="match status" value="1"/>
</dbReference>
<accession>A0AB74UYV8</accession>
<dbReference type="InterPro" id="IPR005467">
    <property type="entry name" value="His_kinase_dom"/>
</dbReference>
<keyword evidence="11 14" id="KW-1133">Transmembrane helix</keyword>
<evidence type="ECO:0000256" key="8">
    <source>
        <dbReference type="ARBA" id="ARBA00022741"/>
    </source>
</evidence>
<dbReference type="SMART" id="SM00304">
    <property type="entry name" value="HAMP"/>
    <property type="match status" value="1"/>
</dbReference>
<keyword evidence="5" id="KW-0597">Phosphoprotein</keyword>
<dbReference type="GO" id="GO:0005886">
    <property type="term" value="C:plasma membrane"/>
    <property type="evidence" value="ECO:0007669"/>
    <property type="project" value="UniProtKB-SubCell"/>
</dbReference>
<evidence type="ECO:0000256" key="13">
    <source>
        <dbReference type="ARBA" id="ARBA00023136"/>
    </source>
</evidence>
<evidence type="ECO:0000256" key="5">
    <source>
        <dbReference type="ARBA" id="ARBA00022553"/>
    </source>
</evidence>
<comment type="subcellular location">
    <subcellularLocation>
        <location evidence="2 14">Cell inner membrane</location>
    </subcellularLocation>
</comment>
<dbReference type="CDD" id="cd06225">
    <property type="entry name" value="HAMP"/>
    <property type="match status" value="1"/>
</dbReference>
<gene>
    <name evidence="17" type="ORF">ACFYG5_07005</name>
</gene>
<dbReference type="SUPFAM" id="SSF47384">
    <property type="entry name" value="Homodimeric domain of signal transducing histidine kinase"/>
    <property type="match status" value="1"/>
</dbReference>
<proteinExistence type="predicted"/>
<keyword evidence="7 14" id="KW-0812">Transmembrane</keyword>
<dbReference type="PROSITE" id="PS50109">
    <property type="entry name" value="HIS_KIN"/>
    <property type="match status" value="1"/>
</dbReference>
<dbReference type="EMBL" id="CP170721">
    <property type="protein sequence ID" value="XIA19868.1"/>
    <property type="molecule type" value="Genomic_DNA"/>
</dbReference>
<dbReference type="Pfam" id="PF00512">
    <property type="entry name" value="HisKA"/>
    <property type="match status" value="1"/>
</dbReference>
<organism evidence="17">
    <name type="scientific">Rhodanobacter sp. FW102-FHT14D07</name>
    <dbReference type="NCBI Taxonomy" id="3351462"/>
    <lineage>
        <taxon>Bacteria</taxon>
        <taxon>Pseudomonadati</taxon>
        <taxon>Pseudomonadota</taxon>
        <taxon>Gammaproteobacteria</taxon>
        <taxon>Lysobacterales</taxon>
        <taxon>Rhodanobacteraceae</taxon>
        <taxon>Rhodanobacter</taxon>
    </lineage>
</organism>
<dbReference type="NCBIfam" id="TIGR01386">
    <property type="entry name" value="cztS_silS_copS"/>
    <property type="match status" value="1"/>
</dbReference>
<evidence type="ECO:0000259" key="16">
    <source>
        <dbReference type="PROSITE" id="PS50885"/>
    </source>
</evidence>
<dbReference type="Pfam" id="PF02518">
    <property type="entry name" value="HATPase_c"/>
    <property type="match status" value="1"/>
</dbReference>
<dbReference type="Pfam" id="PF00672">
    <property type="entry name" value="HAMP"/>
    <property type="match status" value="1"/>
</dbReference>
<evidence type="ECO:0000256" key="11">
    <source>
        <dbReference type="ARBA" id="ARBA00022989"/>
    </source>
</evidence>
<dbReference type="EC" id="2.7.13.3" evidence="14"/>
<dbReference type="CDD" id="cd00082">
    <property type="entry name" value="HisKA"/>
    <property type="match status" value="1"/>
</dbReference>
<keyword evidence="10 14" id="KW-0067">ATP-binding</keyword>
<reference evidence="17" key="1">
    <citation type="submission" date="2024-10" db="EMBL/GenBank/DDBJ databases">
        <authorList>
            <person name="Lesea H.P."/>
            <person name="Kuehl J.V."/>
            <person name="Chandonia J.-M."/>
        </authorList>
    </citation>
    <scope>NUCLEOTIDE SEQUENCE</scope>
    <source>
        <strain evidence="17">FW102-FHT14D07</strain>
    </source>
</reference>
<feature type="transmembrane region" description="Helical" evidence="14">
    <location>
        <begin position="20"/>
        <end position="40"/>
    </location>
</feature>
<dbReference type="GO" id="GO:0005524">
    <property type="term" value="F:ATP binding"/>
    <property type="evidence" value="ECO:0007669"/>
    <property type="project" value="UniProtKB-KW"/>
</dbReference>
<feature type="transmembrane region" description="Helical" evidence="14">
    <location>
        <begin position="181"/>
        <end position="200"/>
    </location>
</feature>
<protein>
    <recommendedName>
        <fullName evidence="14">Sensor protein</fullName>
        <ecNumber evidence="14">2.7.13.3</ecNumber>
    </recommendedName>
</protein>
<dbReference type="SMART" id="SM00388">
    <property type="entry name" value="HisKA"/>
    <property type="match status" value="1"/>
</dbReference>
<dbReference type="FunFam" id="3.30.565.10:FF:000006">
    <property type="entry name" value="Sensor histidine kinase WalK"/>
    <property type="match status" value="1"/>
</dbReference>
<dbReference type="SMART" id="SM00387">
    <property type="entry name" value="HATPase_c"/>
    <property type="match status" value="1"/>
</dbReference>
<evidence type="ECO:0000256" key="12">
    <source>
        <dbReference type="ARBA" id="ARBA00023012"/>
    </source>
</evidence>
<evidence type="ECO:0000256" key="2">
    <source>
        <dbReference type="ARBA" id="ARBA00004533"/>
    </source>
</evidence>
<evidence type="ECO:0000256" key="1">
    <source>
        <dbReference type="ARBA" id="ARBA00000085"/>
    </source>
</evidence>
<dbReference type="InterPro" id="IPR003594">
    <property type="entry name" value="HATPase_dom"/>
</dbReference>
<dbReference type="GO" id="GO:0000155">
    <property type="term" value="F:phosphorelay sensor kinase activity"/>
    <property type="evidence" value="ECO:0007669"/>
    <property type="project" value="InterPro"/>
</dbReference>
<evidence type="ECO:0000256" key="14">
    <source>
        <dbReference type="RuleBase" id="RU364088"/>
    </source>
</evidence>
<dbReference type="InterPro" id="IPR003660">
    <property type="entry name" value="HAMP_dom"/>
</dbReference>
<keyword evidence="9 14" id="KW-0418">Kinase</keyword>
<dbReference type="InterPro" id="IPR036890">
    <property type="entry name" value="HATPase_C_sf"/>
</dbReference>
<dbReference type="PANTHER" id="PTHR45436:SF9">
    <property type="entry name" value="SENSOR PROTEIN"/>
    <property type="match status" value="1"/>
</dbReference>
<evidence type="ECO:0000313" key="17">
    <source>
        <dbReference type="EMBL" id="XIA19868.1"/>
    </source>
</evidence>
<evidence type="ECO:0000256" key="3">
    <source>
        <dbReference type="ARBA" id="ARBA00022475"/>
    </source>
</evidence>
<keyword evidence="13 14" id="KW-0472">Membrane</keyword>
<evidence type="ECO:0000259" key="15">
    <source>
        <dbReference type="PROSITE" id="PS50109"/>
    </source>
</evidence>
<dbReference type="PANTHER" id="PTHR45436">
    <property type="entry name" value="SENSOR HISTIDINE KINASE YKOH"/>
    <property type="match status" value="1"/>
</dbReference>
<comment type="catalytic activity">
    <reaction evidence="1 14">
        <text>ATP + protein L-histidine = ADP + protein N-phospho-L-histidine.</text>
        <dbReference type="EC" id="2.7.13.3"/>
    </reaction>
</comment>
<dbReference type="SUPFAM" id="SSF55874">
    <property type="entry name" value="ATPase domain of HSP90 chaperone/DNA topoisomerase II/histidine kinase"/>
    <property type="match status" value="1"/>
</dbReference>
<keyword evidence="6 14" id="KW-0808">Transferase</keyword>
<dbReference type="SUPFAM" id="SSF158472">
    <property type="entry name" value="HAMP domain-like"/>
    <property type="match status" value="1"/>
</dbReference>
<evidence type="ECO:0000256" key="6">
    <source>
        <dbReference type="ARBA" id="ARBA00022679"/>
    </source>
</evidence>
<dbReference type="Gene3D" id="1.10.287.130">
    <property type="match status" value="1"/>
</dbReference>
<dbReference type="RefSeq" id="WP_201029834.1">
    <property type="nucleotide sequence ID" value="NZ_CP170721.1"/>
</dbReference>